<dbReference type="InterPro" id="IPR014966">
    <property type="entry name" value="FRG-dom"/>
</dbReference>
<evidence type="ECO:0000313" key="3">
    <source>
        <dbReference type="Proteomes" id="UP000030008"/>
    </source>
</evidence>
<comment type="caution">
    <text evidence="2">The sequence shown here is derived from an EMBL/GenBank/DDBJ whole genome shotgun (WGS) entry which is preliminary data.</text>
</comment>
<dbReference type="SMART" id="SM00901">
    <property type="entry name" value="FRG"/>
    <property type="match status" value="1"/>
</dbReference>
<organism evidence="2 3">
    <name type="scientific">Clostridium innocuum</name>
    <dbReference type="NCBI Taxonomy" id="1522"/>
    <lineage>
        <taxon>Bacteria</taxon>
        <taxon>Bacillati</taxon>
        <taxon>Bacillota</taxon>
        <taxon>Clostridia</taxon>
        <taxon>Eubacteriales</taxon>
        <taxon>Clostridiaceae</taxon>
        <taxon>Clostridium</taxon>
    </lineage>
</organism>
<evidence type="ECO:0000259" key="1">
    <source>
        <dbReference type="SMART" id="SM00901"/>
    </source>
</evidence>
<protein>
    <recommendedName>
        <fullName evidence="1">FRG domain-containing protein</fullName>
    </recommendedName>
</protein>
<sequence length="390" mass="45616">MTEVLQKQAATLYKLPRFRTAFHNVILYSLRSNGYYDYRYISRSITRADVLVADTPASQLQYLTEISDQTLLHYTLKHAAVMEKRQPLLLELLRQAGYEKDIAVKDAVLYEKDAVQLVEITSLPQYMEIILQYRRAHVSFYFRGHQNMNYQMTPSLFRNPDMAVREDAIYKQTLIEYPMDFYNSRSHFEKLVKMQHYQVCTRLLDLTTNPLVALFFACEDATRDTGQVLVFESREAPLFPDSDKVCMLSSLGFLKEDVRKALREEDAEAFSGSVSAAMLLHEIQRELPAFQPYIKQRDLRQVLLVQAAMDNIRIQRQNGLFFLCGNYASDDEELQSVLRNKLLHHEGKQMVFYIKKKEQLLEELKLVHMSHKDLYGNLQEAAWDIMHNAR</sequence>
<gene>
    <name evidence="2" type="ORF">CIAN88_20405</name>
</gene>
<dbReference type="Proteomes" id="UP000030008">
    <property type="component" value="Unassembled WGS sequence"/>
</dbReference>
<dbReference type="EMBL" id="JQIF01000112">
    <property type="protein sequence ID" value="KGJ51443.1"/>
    <property type="molecule type" value="Genomic_DNA"/>
</dbReference>
<dbReference type="AlphaFoldDB" id="A0A099I3K7"/>
<accession>A0A099I3K7</accession>
<reference evidence="2 3" key="1">
    <citation type="submission" date="2014-08" db="EMBL/GenBank/DDBJ databases">
        <title>Clostridium innocuum, an unnegligible vancomycin-resistant pathogen causing extra-intestinal infections.</title>
        <authorList>
            <person name="Feng Y."/>
            <person name="Chiu C.-H."/>
        </authorList>
    </citation>
    <scope>NUCLEOTIDE SEQUENCE [LARGE SCALE GENOMIC DNA]</scope>
    <source>
        <strain evidence="2 3">AN88</strain>
    </source>
</reference>
<evidence type="ECO:0000313" key="2">
    <source>
        <dbReference type="EMBL" id="KGJ51443.1"/>
    </source>
</evidence>
<dbReference type="Pfam" id="PF08867">
    <property type="entry name" value="FRG"/>
    <property type="match status" value="1"/>
</dbReference>
<proteinExistence type="predicted"/>
<name>A0A099I3K7_CLOIN</name>
<dbReference type="RefSeq" id="WP_044907850.1">
    <property type="nucleotide sequence ID" value="NZ_JQIF01000112.1"/>
</dbReference>
<feature type="domain" description="FRG" evidence="1">
    <location>
        <begin position="136"/>
        <end position="229"/>
    </location>
</feature>